<dbReference type="AlphaFoldDB" id="A0AAU9QWH8"/>
<evidence type="ECO:0000313" key="1">
    <source>
        <dbReference type="EMBL" id="CAH1603514.1"/>
    </source>
</evidence>
<organism evidence="1 2">
    <name type="scientific">Vibrio jasicida</name>
    <dbReference type="NCBI Taxonomy" id="766224"/>
    <lineage>
        <taxon>Bacteria</taxon>
        <taxon>Pseudomonadati</taxon>
        <taxon>Pseudomonadota</taxon>
        <taxon>Gammaproteobacteria</taxon>
        <taxon>Vibrionales</taxon>
        <taxon>Vibrionaceae</taxon>
        <taxon>Vibrio</taxon>
    </lineage>
</organism>
<reference evidence="1" key="1">
    <citation type="submission" date="2022-01" db="EMBL/GenBank/DDBJ databases">
        <authorList>
            <person name="Lagorce A."/>
        </authorList>
    </citation>
    <scope>NUCLEOTIDE SEQUENCE</scope>
    <source>
        <strain evidence="1">Th15_F1_A12</strain>
    </source>
</reference>
<dbReference type="RefSeq" id="WP_409590374.1">
    <property type="nucleotide sequence ID" value="NZ_CAKMTZ010000137.1"/>
</dbReference>
<dbReference type="Gene3D" id="3.90.550.10">
    <property type="entry name" value="Spore Coat Polysaccharide Biosynthesis Protein SpsA, Chain A"/>
    <property type="match status" value="1"/>
</dbReference>
<dbReference type="SUPFAM" id="SSF53448">
    <property type="entry name" value="Nucleotide-diphospho-sugar transferases"/>
    <property type="match status" value="1"/>
</dbReference>
<evidence type="ECO:0008006" key="3">
    <source>
        <dbReference type="Google" id="ProtNLM"/>
    </source>
</evidence>
<dbReference type="InterPro" id="IPR029044">
    <property type="entry name" value="Nucleotide-diphossugar_trans"/>
</dbReference>
<accession>A0AAU9QWH8</accession>
<evidence type="ECO:0000313" key="2">
    <source>
        <dbReference type="Proteomes" id="UP001295462"/>
    </source>
</evidence>
<gene>
    <name evidence="1" type="ORF">THF1A12_70233</name>
</gene>
<proteinExistence type="predicted"/>
<dbReference type="EMBL" id="CAKMUD010000127">
    <property type="protein sequence ID" value="CAH1603514.1"/>
    <property type="molecule type" value="Genomic_DNA"/>
</dbReference>
<sequence>MNEHVTYVATYGDEDYYRKALVAVTSMPRPLIWYVNDIQALNRLRKRNAMWFDDIEMRTCKQYGDTNVDKGMSMKVYGLLDLLSSEYTRALLLDVDTFNLGGAEEILAMPMTKPVMGDRLSDYTDMLNRRCSYADKRNLINGGVVMFDLTKLRQMELPAYTELCTNKLLERDWGVRRDEIYWAWFVKQGMVERFGREYNMYPLLTEYQPCFGLSETEFYLIRQITQRMIGAKIQHFVDTLKPWTCSDYDKKLVGSGYIPWLKRNKEIHENENKP</sequence>
<name>A0AAU9QWH8_9VIBR</name>
<comment type="caution">
    <text evidence="1">The sequence shown here is derived from an EMBL/GenBank/DDBJ whole genome shotgun (WGS) entry which is preliminary data.</text>
</comment>
<dbReference type="Pfam" id="PF01501">
    <property type="entry name" value="Glyco_transf_8"/>
    <property type="match status" value="1"/>
</dbReference>
<protein>
    <recommendedName>
        <fullName evidence="3">Glycosyl transferase</fullName>
    </recommendedName>
</protein>
<dbReference type="Proteomes" id="UP001295462">
    <property type="component" value="Unassembled WGS sequence"/>
</dbReference>
<dbReference type="GO" id="GO:0016757">
    <property type="term" value="F:glycosyltransferase activity"/>
    <property type="evidence" value="ECO:0007669"/>
    <property type="project" value="InterPro"/>
</dbReference>
<dbReference type="InterPro" id="IPR002495">
    <property type="entry name" value="Glyco_trans_8"/>
</dbReference>